<dbReference type="PANTHER" id="PTHR43738:SF2">
    <property type="entry name" value="ABC TRANSPORTER PERMEASE"/>
    <property type="match status" value="1"/>
</dbReference>
<evidence type="ECO:0000256" key="2">
    <source>
        <dbReference type="ARBA" id="ARBA00008697"/>
    </source>
</evidence>
<organism evidence="12 13">
    <name type="scientific">Formimonas warabiya</name>
    <dbReference type="NCBI Taxonomy" id="1761012"/>
    <lineage>
        <taxon>Bacteria</taxon>
        <taxon>Bacillati</taxon>
        <taxon>Bacillota</taxon>
        <taxon>Clostridia</taxon>
        <taxon>Eubacteriales</taxon>
        <taxon>Peptococcaceae</taxon>
        <taxon>Candidatus Formimonas</taxon>
    </lineage>
</organism>
<dbReference type="EMBL" id="CP017634">
    <property type="protein sequence ID" value="ATW27393.1"/>
    <property type="molecule type" value="Genomic_DNA"/>
</dbReference>
<dbReference type="AlphaFoldDB" id="A0A3G1KXZ8"/>
<dbReference type="OrthoDB" id="239678at2"/>
<evidence type="ECO:0000259" key="11">
    <source>
        <dbReference type="Pfam" id="PF02687"/>
    </source>
</evidence>
<name>A0A3G1KXZ8_FORW1</name>
<keyword evidence="5" id="KW-1003">Cell membrane</keyword>
<evidence type="ECO:0000313" key="12">
    <source>
        <dbReference type="EMBL" id="ATW27393.1"/>
    </source>
</evidence>
<evidence type="ECO:0000256" key="10">
    <source>
        <dbReference type="SAM" id="Phobius"/>
    </source>
</evidence>
<dbReference type="Pfam" id="PF02687">
    <property type="entry name" value="FtsX"/>
    <property type="match status" value="1"/>
</dbReference>
<gene>
    <name evidence="12" type="ORF">DCMF_23930</name>
</gene>
<evidence type="ECO:0000256" key="1">
    <source>
        <dbReference type="ARBA" id="ARBA00004651"/>
    </source>
</evidence>
<proteinExistence type="inferred from homology"/>
<dbReference type="Proteomes" id="UP000323521">
    <property type="component" value="Chromosome"/>
</dbReference>
<feature type="domain" description="ABC3 transporter permease C-terminal" evidence="11">
    <location>
        <begin position="273"/>
        <end position="393"/>
    </location>
</feature>
<feature type="transmembrane region" description="Helical" evidence="10">
    <location>
        <begin position="317"/>
        <end position="344"/>
    </location>
</feature>
<keyword evidence="13" id="KW-1185">Reference proteome</keyword>
<comment type="subunit">
    <text evidence="3">The complex is composed of two ATP-binding proteins (HrtA), two transmembrane proteins (HrtB) and a solute-binding protein.</text>
</comment>
<evidence type="ECO:0000256" key="4">
    <source>
        <dbReference type="ARBA" id="ARBA00016962"/>
    </source>
</evidence>
<dbReference type="RefSeq" id="WP_148136748.1">
    <property type="nucleotide sequence ID" value="NZ_CP017634.1"/>
</dbReference>
<keyword evidence="7 10" id="KW-1133">Transmembrane helix</keyword>
<keyword evidence="8 10" id="KW-0472">Membrane</keyword>
<keyword evidence="6 10" id="KW-0812">Transmembrane</keyword>
<evidence type="ECO:0000313" key="13">
    <source>
        <dbReference type="Proteomes" id="UP000323521"/>
    </source>
</evidence>
<comment type="subcellular location">
    <subcellularLocation>
        <location evidence="1">Cell membrane</location>
        <topology evidence="1">Multi-pass membrane protein</topology>
    </subcellularLocation>
</comment>
<feature type="transmembrane region" description="Helical" evidence="10">
    <location>
        <begin position="364"/>
        <end position="388"/>
    </location>
</feature>
<dbReference type="InterPro" id="IPR003838">
    <property type="entry name" value="ABC3_permease_C"/>
</dbReference>
<protein>
    <recommendedName>
        <fullName evidence="4">Putative hemin transport system permease protein HrtB</fullName>
    </recommendedName>
</protein>
<sequence>MNNKPLTVFTLAARNLKGKPFRSGGLIFLVALFAFTLFGGTILAKSLESGMDSLSKRLGADILVVPYGYEADIQGALLRGEPSTFYFDAQITGKIAGLEGIDRVSPQLYIATLNAGCCAYPLQLIGYDPETDFIIQPWLSSMLKHPLGDGEILVGSSINAQAGQKLKFFNRIFTVAARLEKTGMGFDTSVFMNFTTAKQLARESERIQSHPVAQDDRLISSVMVRIKKDADVKGVANGILQAYAREGVAVVVAKNMLSEISGSLTGLSLFIYLLAGILWLLAILVLMIVFSISLNARKKEFSIFRVLGAPRSMLVKLILSESFLISLLGTVAGTMGAACLVFPFRAYIGSLLNLPYLQPAYGMIGMVALTSFFLSLTVGPLASIYAALKIGHSETYTTMRENE</sequence>
<feature type="transmembrane region" description="Helical" evidence="10">
    <location>
        <begin position="269"/>
        <end position="296"/>
    </location>
</feature>
<evidence type="ECO:0000256" key="5">
    <source>
        <dbReference type="ARBA" id="ARBA00022475"/>
    </source>
</evidence>
<evidence type="ECO:0000256" key="6">
    <source>
        <dbReference type="ARBA" id="ARBA00022692"/>
    </source>
</evidence>
<evidence type="ECO:0000256" key="7">
    <source>
        <dbReference type="ARBA" id="ARBA00022989"/>
    </source>
</evidence>
<dbReference type="PANTHER" id="PTHR43738">
    <property type="entry name" value="ABC TRANSPORTER, MEMBRANE PROTEIN"/>
    <property type="match status" value="1"/>
</dbReference>
<accession>A0A3G1KXZ8</accession>
<dbReference type="GO" id="GO:0005886">
    <property type="term" value="C:plasma membrane"/>
    <property type="evidence" value="ECO:0007669"/>
    <property type="project" value="UniProtKB-SubCell"/>
</dbReference>
<evidence type="ECO:0000256" key="3">
    <source>
        <dbReference type="ARBA" id="ARBA00011131"/>
    </source>
</evidence>
<dbReference type="InterPro" id="IPR051125">
    <property type="entry name" value="ABC-4/HrtB_transporter"/>
</dbReference>
<comment type="similarity">
    <text evidence="2">Belongs to the ABC-4 integral membrane protein family. HrtB subfamily.</text>
</comment>
<reference evidence="12 13" key="1">
    <citation type="submission" date="2016-10" db="EMBL/GenBank/DDBJ databases">
        <title>Complete Genome Sequence of Peptococcaceae strain DCMF.</title>
        <authorList>
            <person name="Edwards R.J."/>
            <person name="Holland S.I."/>
            <person name="Deshpande N.P."/>
            <person name="Wong Y.K."/>
            <person name="Ertan H."/>
            <person name="Manefield M."/>
            <person name="Russell T.L."/>
            <person name="Lee M.J."/>
        </authorList>
    </citation>
    <scope>NUCLEOTIDE SEQUENCE [LARGE SCALE GENOMIC DNA]</scope>
    <source>
        <strain evidence="12 13">DCMF</strain>
    </source>
</reference>
<evidence type="ECO:0000256" key="8">
    <source>
        <dbReference type="ARBA" id="ARBA00023136"/>
    </source>
</evidence>
<dbReference type="KEGG" id="fwa:DCMF_23930"/>
<comment type="function">
    <text evidence="9">Part of the ABC transporter complex hrt involved in hemin import. Responsible for the translocation of the substrate across the membrane.</text>
</comment>
<evidence type="ECO:0000256" key="9">
    <source>
        <dbReference type="ARBA" id="ARBA00024973"/>
    </source>
</evidence>